<protein>
    <submittedName>
        <fullName evidence="2">Uncharacterized protein</fullName>
    </submittedName>
</protein>
<reference evidence="2" key="1">
    <citation type="submission" date="2021-08" db="EMBL/GenBank/DDBJ databases">
        <title>Flavobacterium sp. strain CC-SYL302.</title>
        <authorList>
            <person name="Lin S.-Y."/>
            <person name="Lee T.-H."/>
            <person name="Young C.-C."/>
        </authorList>
    </citation>
    <scope>NUCLEOTIDE SEQUENCE</scope>
    <source>
        <strain evidence="2">CC-SYL302</strain>
    </source>
</reference>
<dbReference type="EMBL" id="CP081495">
    <property type="protein sequence ID" value="UYW01806.1"/>
    <property type="molecule type" value="Genomic_DNA"/>
</dbReference>
<accession>A0ABY6M3L9</accession>
<keyword evidence="1" id="KW-0812">Transmembrane</keyword>
<organism evidence="2 3">
    <name type="scientific">Flavobacterium agricola</name>
    <dbReference type="NCBI Taxonomy" id="2870839"/>
    <lineage>
        <taxon>Bacteria</taxon>
        <taxon>Pseudomonadati</taxon>
        <taxon>Bacteroidota</taxon>
        <taxon>Flavobacteriia</taxon>
        <taxon>Flavobacteriales</taxon>
        <taxon>Flavobacteriaceae</taxon>
        <taxon>Flavobacterium</taxon>
    </lineage>
</organism>
<keyword evidence="1" id="KW-1133">Transmembrane helix</keyword>
<evidence type="ECO:0000313" key="3">
    <source>
        <dbReference type="Proteomes" id="UP001163328"/>
    </source>
</evidence>
<gene>
    <name evidence="2" type="ORF">K5I29_02465</name>
</gene>
<proteinExistence type="predicted"/>
<name>A0ABY6M3L9_9FLAO</name>
<keyword evidence="1" id="KW-0472">Membrane</keyword>
<evidence type="ECO:0000256" key="1">
    <source>
        <dbReference type="SAM" id="Phobius"/>
    </source>
</evidence>
<feature type="transmembrane region" description="Helical" evidence="1">
    <location>
        <begin position="6"/>
        <end position="29"/>
    </location>
</feature>
<keyword evidence="3" id="KW-1185">Reference proteome</keyword>
<dbReference type="Proteomes" id="UP001163328">
    <property type="component" value="Chromosome"/>
</dbReference>
<evidence type="ECO:0000313" key="2">
    <source>
        <dbReference type="EMBL" id="UYW01806.1"/>
    </source>
</evidence>
<dbReference type="RefSeq" id="WP_264434280.1">
    <property type="nucleotide sequence ID" value="NZ_CP081495.1"/>
</dbReference>
<sequence>MAFIYLIVFFIICVAGGYYLFTGLFDLFFGRNYGKDYYKEDKKPFFNIDRSVHYHTHNHEYGEKKVTYIDKNITVIDEETHDNILKNKKRDN</sequence>